<dbReference type="NCBIfam" id="NF008696">
    <property type="entry name" value="PRK11713.3-5"/>
    <property type="match status" value="1"/>
</dbReference>
<dbReference type="Proteomes" id="UP001589865">
    <property type="component" value="Unassembled WGS sequence"/>
</dbReference>
<evidence type="ECO:0000256" key="9">
    <source>
        <dbReference type="ARBA" id="ARBA00022691"/>
    </source>
</evidence>
<sequence>MRASVSSQHAMSIPRLFLDAPLSPGEEVPALPGQGRYLGSVLRRGPGDPVVVFNGRDGEFAATVSTIRKDEARFTVGARLRAQPEPGGPQLLLATIKRDAMEWVVEKATELGVAAIQPVITARCVADKVNLARLGLIAREAAEQCERLDIPAIADALPLHAALDRWDPAVPLFLLAERGAAPALPVAAARLAEEGRAMPVGLVTGPEGGFTPVELDAMRRRPFVVEAALGPRILRAETAAVSGLAVLQAICGDLGHGRN</sequence>
<keyword evidence="6 12" id="KW-0698">rRNA processing</keyword>
<dbReference type="Pfam" id="PF20260">
    <property type="entry name" value="PUA_4"/>
    <property type="match status" value="1"/>
</dbReference>
<evidence type="ECO:0000256" key="11">
    <source>
        <dbReference type="ARBA" id="ARBA00047944"/>
    </source>
</evidence>
<dbReference type="InterPro" id="IPR015947">
    <property type="entry name" value="PUA-like_sf"/>
</dbReference>
<reference evidence="15 16" key="1">
    <citation type="submission" date="2024-09" db="EMBL/GenBank/DDBJ databases">
        <authorList>
            <person name="Sun Q."/>
            <person name="Mori K."/>
        </authorList>
    </citation>
    <scope>NUCLEOTIDE SEQUENCE [LARGE SCALE GENOMIC DNA]</scope>
    <source>
        <strain evidence="15 16">TBRC 5777</strain>
    </source>
</reference>
<comment type="similarity">
    <text evidence="2 12">Belongs to the RNA methyltransferase RsmE family.</text>
</comment>
<evidence type="ECO:0000256" key="4">
    <source>
        <dbReference type="ARBA" id="ARBA00013673"/>
    </source>
</evidence>
<gene>
    <name evidence="15" type="ORF">ACFFGY_18435</name>
</gene>
<evidence type="ECO:0000256" key="8">
    <source>
        <dbReference type="ARBA" id="ARBA00022679"/>
    </source>
</evidence>
<evidence type="ECO:0000256" key="10">
    <source>
        <dbReference type="ARBA" id="ARBA00025699"/>
    </source>
</evidence>
<comment type="subcellular location">
    <subcellularLocation>
        <location evidence="1 12">Cytoplasm</location>
    </subcellularLocation>
</comment>
<keyword evidence="5 12" id="KW-0963">Cytoplasm</keyword>
<dbReference type="Gene3D" id="3.40.1280.10">
    <property type="match status" value="1"/>
</dbReference>
<evidence type="ECO:0000256" key="12">
    <source>
        <dbReference type="PIRNR" id="PIRNR015601"/>
    </source>
</evidence>
<dbReference type="PANTHER" id="PTHR30027:SF3">
    <property type="entry name" value="16S RRNA (URACIL(1498)-N(3))-METHYLTRANSFERASE"/>
    <property type="match status" value="1"/>
</dbReference>
<dbReference type="InterPro" id="IPR006700">
    <property type="entry name" value="RsmE"/>
</dbReference>
<evidence type="ECO:0000256" key="5">
    <source>
        <dbReference type="ARBA" id="ARBA00022490"/>
    </source>
</evidence>
<evidence type="ECO:0000256" key="3">
    <source>
        <dbReference type="ARBA" id="ARBA00012328"/>
    </source>
</evidence>
<dbReference type="EC" id="2.1.1.193" evidence="3 12"/>
<evidence type="ECO:0000313" key="15">
    <source>
        <dbReference type="EMBL" id="MFC0410235.1"/>
    </source>
</evidence>
<comment type="catalytic activity">
    <reaction evidence="11 12">
        <text>uridine(1498) in 16S rRNA + S-adenosyl-L-methionine = N(3)-methyluridine(1498) in 16S rRNA + S-adenosyl-L-homocysteine + H(+)</text>
        <dbReference type="Rhea" id="RHEA:42920"/>
        <dbReference type="Rhea" id="RHEA-COMP:10283"/>
        <dbReference type="Rhea" id="RHEA-COMP:10284"/>
        <dbReference type="ChEBI" id="CHEBI:15378"/>
        <dbReference type="ChEBI" id="CHEBI:57856"/>
        <dbReference type="ChEBI" id="CHEBI:59789"/>
        <dbReference type="ChEBI" id="CHEBI:65315"/>
        <dbReference type="ChEBI" id="CHEBI:74502"/>
        <dbReference type="EC" id="2.1.1.193"/>
    </reaction>
</comment>
<proteinExistence type="inferred from homology"/>
<comment type="function">
    <text evidence="10 12">Specifically methylates the N3 position of the uracil ring of uridine 1498 (m3U1498) in 16S rRNA. Acts on the fully assembled 30S ribosomal subunit.</text>
</comment>
<comment type="caution">
    <text evidence="15">The sequence shown here is derived from an EMBL/GenBank/DDBJ whole genome shotgun (WGS) entry which is preliminary data.</text>
</comment>
<dbReference type="Gene3D" id="2.40.240.20">
    <property type="entry name" value="Hypothetical PUA domain-like, domain 1"/>
    <property type="match status" value="1"/>
</dbReference>
<dbReference type="InterPro" id="IPR029026">
    <property type="entry name" value="tRNA_m1G_MTases_N"/>
</dbReference>
<evidence type="ECO:0000313" key="16">
    <source>
        <dbReference type="Proteomes" id="UP001589865"/>
    </source>
</evidence>
<dbReference type="CDD" id="cd18084">
    <property type="entry name" value="RsmE-like"/>
    <property type="match status" value="1"/>
</dbReference>
<dbReference type="InterPro" id="IPR029028">
    <property type="entry name" value="Alpha/beta_knot_MTases"/>
</dbReference>
<evidence type="ECO:0000256" key="1">
    <source>
        <dbReference type="ARBA" id="ARBA00004496"/>
    </source>
</evidence>
<dbReference type="SUPFAM" id="SSF75217">
    <property type="entry name" value="alpha/beta knot"/>
    <property type="match status" value="1"/>
</dbReference>
<dbReference type="GO" id="GO:0008168">
    <property type="term" value="F:methyltransferase activity"/>
    <property type="evidence" value="ECO:0007669"/>
    <property type="project" value="UniProtKB-KW"/>
</dbReference>
<dbReference type="SUPFAM" id="SSF88697">
    <property type="entry name" value="PUA domain-like"/>
    <property type="match status" value="1"/>
</dbReference>
<evidence type="ECO:0000256" key="2">
    <source>
        <dbReference type="ARBA" id="ARBA00005528"/>
    </source>
</evidence>
<dbReference type="NCBIfam" id="TIGR00046">
    <property type="entry name" value="RsmE family RNA methyltransferase"/>
    <property type="match status" value="1"/>
</dbReference>
<keyword evidence="16" id="KW-1185">Reference proteome</keyword>
<dbReference type="EMBL" id="JBHLUN010000014">
    <property type="protein sequence ID" value="MFC0410235.1"/>
    <property type="molecule type" value="Genomic_DNA"/>
</dbReference>
<keyword evidence="9 12" id="KW-0949">S-adenosyl-L-methionine</keyword>
<dbReference type="GO" id="GO:0032259">
    <property type="term" value="P:methylation"/>
    <property type="evidence" value="ECO:0007669"/>
    <property type="project" value="UniProtKB-KW"/>
</dbReference>
<dbReference type="InterPro" id="IPR046887">
    <property type="entry name" value="RsmE_PUA-like"/>
</dbReference>
<feature type="domain" description="Ribosomal RNA small subunit methyltransferase E methyltransferase" evidence="13">
    <location>
        <begin position="91"/>
        <end position="248"/>
    </location>
</feature>
<evidence type="ECO:0000259" key="13">
    <source>
        <dbReference type="Pfam" id="PF04452"/>
    </source>
</evidence>
<evidence type="ECO:0000259" key="14">
    <source>
        <dbReference type="Pfam" id="PF20260"/>
    </source>
</evidence>
<dbReference type="PANTHER" id="PTHR30027">
    <property type="entry name" value="RIBOSOMAL RNA SMALL SUBUNIT METHYLTRANSFERASE E"/>
    <property type="match status" value="1"/>
</dbReference>
<dbReference type="InterPro" id="IPR046886">
    <property type="entry name" value="RsmE_MTase_dom"/>
</dbReference>
<dbReference type="Pfam" id="PF04452">
    <property type="entry name" value="Methyltrans_RNA"/>
    <property type="match status" value="1"/>
</dbReference>
<protein>
    <recommendedName>
        <fullName evidence="4 12">Ribosomal RNA small subunit methyltransferase E</fullName>
        <ecNumber evidence="3 12">2.1.1.193</ecNumber>
    </recommendedName>
</protein>
<organism evidence="15 16">
    <name type="scientific">Roseomonas elaeocarpi</name>
    <dbReference type="NCBI Taxonomy" id="907779"/>
    <lineage>
        <taxon>Bacteria</taxon>
        <taxon>Pseudomonadati</taxon>
        <taxon>Pseudomonadota</taxon>
        <taxon>Alphaproteobacteria</taxon>
        <taxon>Acetobacterales</taxon>
        <taxon>Roseomonadaceae</taxon>
        <taxon>Roseomonas</taxon>
    </lineage>
</organism>
<feature type="domain" description="Ribosomal RNA small subunit methyltransferase E PUA-like" evidence="14">
    <location>
        <begin position="34"/>
        <end position="75"/>
    </location>
</feature>
<dbReference type="PIRSF" id="PIRSF015601">
    <property type="entry name" value="MTase_slr0722"/>
    <property type="match status" value="1"/>
</dbReference>
<dbReference type="RefSeq" id="WP_377045987.1">
    <property type="nucleotide sequence ID" value="NZ_JBHLUN010000014.1"/>
</dbReference>
<evidence type="ECO:0000256" key="6">
    <source>
        <dbReference type="ARBA" id="ARBA00022552"/>
    </source>
</evidence>
<keyword evidence="7 12" id="KW-0489">Methyltransferase</keyword>
<accession>A0ABV6JWZ1</accession>
<evidence type="ECO:0000256" key="7">
    <source>
        <dbReference type="ARBA" id="ARBA00022603"/>
    </source>
</evidence>
<keyword evidence="8 12" id="KW-0808">Transferase</keyword>
<name>A0ABV6JWZ1_9PROT</name>